<comment type="caution">
    <text evidence="10">The sequence shown here is derived from an EMBL/GenBank/DDBJ whole genome shotgun (WGS) entry which is preliminary data.</text>
</comment>
<dbReference type="InterPro" id="IPR011611">
    <property type="entry name" value="PfkB_dom"/>
</dbReference>
<dbReference type="PROSITE" id="PS00583">
    <property type="entry name" value="PFKB_KINASES_1"/>
    <property type="match status" value="1"/>
</dbReference>
<evidence type="ECO:0000256" key="4">
    <source>
        <dbReference type="ARBA" id="ARBA00022777"/>
    </source>
</evidence>
<reference evidence="10 11" key="1">
    <citation type="submission" date="2018-02" db="EMBL/GenBank/DDBJ databases">
        <title>Jeotgalibacillus proteolyticum sp. nov. a protease producing bacterium isolated from ocean sediments of Laizhou Bay.</title>
        <authorList>
            <person name="Li Y."/>
        </authorList>
    </citation>
    <scope>NUCLEOTIDE SEQUENCE [LARGE SCALE GENOMIC DNA]</scope>
    <source>
        <strain evidence="10 11">22-7</strain>
    </source>
</reference>
<dbReference type="PANTHER" id="PTHR46566:SF1">
    <property type="entry name" value="1-PHOSPHOFRUCTOKINASE"/>
    <property type="match status" value="1"/>
</dbReference>
<evidence type="ECO:0000313" key="10">
    <source>
        <dbReference type="EMBL" id="PPA69689.1"/>
    </source>
</evidence>
<accession>A0A2S5G9N6</accession>
<comment type="function">
    <text evidence="8">Catalyzes the ATP-dependent phosphorylation of fructose-l-phosphate to fructose-l,6-bisphosphate.</text>
</comment>
<keyword evidence="5 7" id="KW-0067">ATP-binding</keyword>
<dbReference type="InterPro" id="IPR002173">
    <property type="entry name" value="Carboh/pur_kinase_PfkB_CS"/>
</dbReference>
<organism evidence="10 11">
    <name type="scientific">Jeotgalibacillus proteolyticus</name>
    <dbReference type="NCBI Taxonomy" id="2082395"/>
    <lineage>
        <taxon>Bacteria</taxon>
        <taxon>Bacillati</taxon>
        <taxon>Bacillota</taxon>
        <taxon>Bacilli</taxon>
        <taxon>Bacillales</taxon>
        <taxon>Caryophanaceae</taxon>
        <taxon>Jeotgalibacillus</taxon>
    </lineage>
</organism>
<dbReference type="CDD" id="cd01164">
    <property type="entry name" value="FruK_PfkB_like"/>
    <property type="match status" value="1"/>
</dbReference>
<comment type="similarity">
    <text evidence="1">Belongs to the carbohydrate kinase pfkB family.</text>
</comment>
<dbReference type="GO" id="GO:0016052">
    <property type="term" value="P:carbohydrate catabolic process"/>
    <property type="evidence" value="ECO:0007669"/>
    <property type="project" value="UniProtKB-ARBA"/>
</dbReference>
<sequence length="306" mass="33122">MILTVTLNPSVDYVVRVDKLNEGGLNRTNDTAFFAGGKGINVSQVLKELGIHSTATGFTGGFSGHFIEQSLDDKEITADFIHVEEPSRINIKLKTEQETEINAAGPAISETDVEALFELIGRYGEGDILVLAGSIPESVPKKLYGLLAKKAHDLGMKIVIDAEKSLLEPALTTPLHFIKPNHKELSGYVGEKINTIEEAVKHGRQFYNHHDIEYLMISMAEKGAILIHRDEVYVAEPPAGNLVNSVGAGDSSVAGFLAGLERDLTINDALALSMACGASTAFSEGLATINDIQHYQPLVNIRRSEK</sequence>
<keyword evidence="2 7" id="KW-0808">Transferase</keyword>
<dbReference type="GO" id="GO:0009024">
    <property type="term" value="F:tagatose-6-phosphate kinase activity"/>
    <property type="evidence" value="ECO:0007669"/>
    <property type="project" value="UniProtKB-EC"/>
</dbReference>
<evidence type="ECO:0000256" key="6">
    <source>
        <dbReference type="ARBA" id="ARBA00047745"/>
    </source>
</evidence>
<evidence type="ECO:0000256" key="5">
    <source>
        <dbReference type="ARBA" id="ARBA00022840"/>
    </source>
</evidence>
<dbReference type="PROSITE" id="PS00584">
    <property type="entry name" value="PFKB_KINASES_2"/>
    <property type="match status" value="1"/>
</dbReference>
<dbReference type="GO" id="GO:0005524">
    <property type="term" value="F:ATP binding"/>
    <property type="evidence" value="ECO:0007669"/>
    <property type="project" value="UniProtKB-UniRule"/>
</dbReference>
<dbReference type="NCBIfam" id="TIGR03828">
    <property type="entry name" value="pfkB"/>
    <property type="match status" value="1"/>
</dbReference>
<dbReference type="RefSeq" id="WP_104058681.1">
    <property type="nucleotide sequence ID" value="NZ_PREZ01000005.1"/>
</dbReference>
<comment type="similarity">
    <text evidence="7">Belongs to the carbohydrate kinase PfkB family. LacC subfamily.</text>
</comment>
<keyword evidence="11" id="KW-1185">Reference proteome</keyword>
<dbReference type="GO" id="GO:0008662">
    <property type="term" value="F:1-phosphofructokinase activity"/>
    <property type="evidence" value="ECO:0007669"/>
    <property type="project" value="UniProtKB-UniRule"/>
</dbReference>
<evidence type="ECO:0000256" key="8">
    <source>
        <dbReference type="RuleBase" id="RU369061"/>
    </source>
</evidence>
<dbReference type="Proteomes" id="UP000239047">
    <property type="component" value="Unassembled WGS sequence"/>
</dbReference>
<dbReference type="InterPro" id="IPR022463">
    <property type="entry name" value="1-PFruKinase"/>
</dbReference>
<evidence type="ECO:0000259" key="9">
    <source>
        <dbReference type="Pfam" id="PF00294"/>
    </source>
</evidence>
<comment type="catalytic activity">
    <reaction evidence="6 8">
        <text>beta-D-fructose 1-phosphate + ATP = beta-D-fructose 1,6-bisphosphate + ADP + H(+)</text>
        <dbReference type="Rhea" id="RHEA:14213"/>
        <dbReference type="ChEBI" id="CHEBI:15378"/>
        <dbReference type="ChEBI" id="CHEBI:30616"/>
        <dbReference type="ChEBI" id="CHEBI:32966"/>
        <dbReference type="ChEBI" id="CHEBI:138881"/>
        <dbReference type="ChEBI" id="CHEBI:456216"/>
        <dbReference type="EC" id="2.7.1.56"/>
    </reaction>
</comment>
<dbReference type="GO" id="GO:2001059">
    <property type="term" value="P:D-tagatose 6-phosphate catabolic process"/>
    <property type="evidence" value="ECO:0007669"/>
    <property type="project" value="UniProtKB-UniPathway"/>
</dbReference>
<evidence type="ECO:0000313" key="11">
    <source>
        <dbReference type="Proteomes" id="UP000239047"/>
    </source>
</evidence>
<dbReference type="NCBIfam" id="TIGR03168">
    <property type="entry name" value="1-PFK"/>
    <property type="match status" value="1"/>
</dbReference>
<dbReference type="Pfam" id="PF00294">
    <property type="entry name" value="PfkB"/>
    <property type="match status" value="1"/>
</dbReference>
<evidence type="ECO:0000256" key="3">
    <source>
        <dbReference type="ARBA" id="ARBA00022741"/>
    </source>
</evidence>
<dbReference type="SUPFAM" id="SSF53613">
    <property type="entry name" value="Ribokinase-like"/>
    <property type="match status" value="1"/>
</dbReference>
<dbReference type="InterPro" id="IPR017583">
    <property type="entry name" value="Tagatose/fructose_Pkinase"/>
</dbReference>
<dbReference type="FunFam" id="3.40.1190.20:FF:000001">
    <property type="entry name" value="Phosphofructokinase"/>
    <property type="match status" value="1"/>
</dbReference>
<dbReference type="OrthoDB" id="9801219at2"/>
<dbReference type="PIRSF" id="PIRSF000535">
    <property type="entry name" value="1PFK/6PFK/LacC"/>
    <property type="match status" value="1"/>
</dbReference>
<dbReference type="AlphaFoldDB" id="A0A2S5G9N6"/>
<dbReference type="InterPro" id="IPR029056">
    <property type="entry name" value="Ribokinase-like"/>
</dbReference>
<feature type="domain" description="Carbohydrate kinase PfkB" evidence="9">
    <location>
        <begin position="11"/>
        <end position="288"/>
    </location>
</feature>
<comment type="catalytic activity">
    <reaction evidence="7">
        <text>D-tagatofuranose 6-phosphate + ATP = D-tagatofuranose 1,6-bisphosphate + ADP + H(+)</text>
        <dbReference type="Rhea" id="RHEA:12420"/>
        <dbReference type="ChEBI" id="CHEBI:15378"/>
        <dbReference type="ChEBI" id="CHEBI:30616"/>
        <dbReference type="ChEBI" id="CHEBI:58694"/>
        <dbReference type="ChEBI" id="CHEBI:58695"/>
        <dbReference type="ChEBI" id="CHEBI:456216"/>
        <dbReference type="EC" id="2.7.1.144"/>
    </reaction>
</comment>
<dbReference type="Gene3D" id="3.40.1190.20">
    <property type="match status" value="1"/>
</dbReference>
<name>A0A2S5G9N6_9BACL</name>
<evidence type="ECO:0000256" key="7">
    <source>
        <dbReference type="PIRNR" id="PIRNR000535"/>
    </source>
</evidence>
<keyword evidence="4 8" id="KW-0418">Kinase</keyword>
<dbReference type="PANTHER" id="PTHR46566">
    <property type="entry name" value="1-PHOSPHOFRUCTOKINASE-RELATED"/>
    <property type="match status" value="1"/>
</dbReference>
<evidence type="ECO:0000256" key="2">
    <source>
        <dbReference type="ARBA" id="ARBA00022679"/>
    </source>
</evidence>
<evidence type="ECO:0000256" key="1">
    <source>
        <dbReference type="ARBA" id="ARBA00005380"/>
    </source>
</evidence>
<protein>
    <recommendedName>
        <fullName evidence="7">Tagatose-6-phosphate kinase</fullName>
        <ecNumber evidence="7">2.7.1.144</ecNumber>
    </recommendedName>
</protein>
<dbReference type="EMBL" id="PREZ01000005">
    <property type="protein sequence ID" value="PPA69689.1"/>
    <property type="molecule type" value="Genomic_DNA"/>
</dbReference>
<dbReference type="GO" id="GO:0005829">
    <property type="term" value="C:cytosol"/>
    <property type="evidence" value="ECO:0007669"/>
    <property type="project" value="TreeGrafter"/>
</dbReference>
<dbReference type="GO" id="GO:0005988">
    <property type="term" value="P:lactose metabolic process"/>
    <property type="evidence" value="ECO:0007669"/>
    <property type="project" value="UniProtKB-KW"/>
</dbReference>
<comment type="pathway">
    <text evidence="7">Carbohydrate metabolism; D-tagatose 6-phosphate degradation; D-glyceraldehyde 3-phosphate and glycerone phosphate from D-tagatose 6-phosphate: step 1/2.</text>
</comment>
<gene>
    <name evidence="10" type="primary">pfkB</name>
    <name evidence="10" type="ORF">C4B60_14190</name>
</gene>
<keyword evidence="3 7" id="KW-0547">Nucleotide-binding</keyword>
<proteinExistence type="inferred from homology"/>
<dbReference type="UniPathway" id="UPA00704">
    <property type="reaction ID" value="UER00715"/>
</dbReference>
<dbReference type="EC" id="2.7.1.144" evidence="7"/>
<keyword evidence="7" id="KW-0423">Lactose metabolism</keyword>
<dbReference type="GO" id="GO:0044281">
    <property type="term" value="P:small molecule metabolic process"/>
    <property type="evidence" value="ECO:0007669"/>
    <property type="project" value="UniProtKB-ARBA"/>
</dbReference>